<feature type="compositionally biased region" description="Basic and acidic residues" evidence="1">
    <location>
        <begin position="39"/>
        <end position="60"/>
    </location>
</feature>
<gene>
    <name evidence="2" type="ORF">BN848_0073380</name>
</gene>
<organism evidence="2">
    <name type="scientific">Fusarium pseudograminearum CS3487</name>
    <dbReference type="NCBI Taxonomy" id="1318458"/>
    <lineage>
        <taxon>Eukaryota</taxon>
        <taxon>Fungi</taxon>
        <taxon>Dikarya</taxon>
        <taxon>Ascomycota</taxon>
        <taxon>Pezizomycotina</taxon>
        <taxon>Sordariomycetes</taxon>
        <taxon>Hypocreomycetidae</taxon>
        <taxon>Hypocreales</taxon>
        <taxon>Nectriaceae</taxon>
        <taxon>Fusarium</taxon>
    </lineage>
</organism>
<evidence type="ECO:0000256" key="1">
    <source>
        <dbReference type="SAM" id="MobiDB-lite"/>
    </source>
</evidence>
<dbReference type="AlphaFoldDB" id="A0A096PDX9"/>
<sequence>MESNIASEYLIHLYHTRQAFTNHLSIDHTLAEAQAKATEAQDKANKAQDKANKAQRDLEMVPRGVSGTASSVDEFAGIVRQYMEDTGVTAVKYRVNPVYRSE</sequence>
<name>A0A096PDX9_FUSPS</name>
<evidence type="ECO:0000313" key="2">
    <source>
        <dbReference type="EMBL" id="CEG02886.1"/>
    </source>
</evidence>
<dbReference type="EMBL" id="CBME010001129">
    <property type="protein sequence ID" value="CEG02886.1"/>
    <property type="molecule type" value="Genomic_DNA"/>
</dbReference>
<reference evidence="2" key="1">
    <citation type="submission" date="2013-05" db="EMBL/GenBank/DDBJ databases">
        <title>Draft genome sequences of six wheat associated Fusarium spp. isolates.</title>
        <authorList>
            <person name="Moolhuijzen P.M."/>
            <person name="Manners J.M."/>
            <person name="Wilcox S."/>
            <person name="Bellgard M.I."/>
            <person name="Gardiner D.M."/>
        </authorList>
    </citation>
    <scope>NUCLEOTIDE SEQUENCE</scope>
    <source>
        <strain evidence="2">CS3487</strain>
        <strain evidence="2">CS3487</strain>
    </source>
</reference>
<accession>A0A096PDX9</accession>
<feature type="region of interest" description="Disordered" evidence="1">
    <location>
        <begin position="38"/>
        <end position="62"/>
    </location>
</feature>
<comment type="caution">
    <text evidence="2">The sequence shown here is derived from an EMBL/GenBank/DDBJ whole genome shotgun (WGS) entry which is preliminary data.</text>
</comment>
<proteinExistence type="predicted"/>
<protein>
    <submittedName>
        <fullName evidence="2">WGS project CBME000000000 data, contig CS3487_c001135</fullName>
    </submittedName>
</protein>